<dbReference type="GO" id="GO:0002250">
    <property type="term" value="P:adaptive immune response"/>
    <property type="evidence" value="ECO:0007669"/>
    <property type="project" value="UniProtKB-KW"/>
</dbReference>
<dbReference type="PANTHER" id="PTHR19367">
    <property type="entry name" value="T-CELL RECEPTOR ALPHA CHAIN V REGION"/>
    <property type="match status" value="1"/>
</dbReference>
<dbReference type="InterPro" id="IPR013783">
    <property type="entry name" value="Ig-like_fold"/>
</dbReference>
<evidence type="ECO:0000313" key="9">
    <source>
        <dbReference type="Proteomes" id="UP000824782"/>
    </source>
</evidence>
<dbReference type="InterPro" id="IPR007110">
    <property type="entry name" value="Ig-like_dom"/>
</dbReference>
<dbReference type="SMART" id="SM00406">
    <property type="entry name" value="IGv"/>
    <property type="match status" value="1"/>
</dbReference>
<comment type="caution">
    <text evidence="8">The sequence shown here is derived from an EMBL/GenBank/DDBJ whole genome shotgun (WGS) entry which is preliminary data.</text>
</comment>
<feature type="domain" description="Ig-like" evidence="7">
    <location>
        <begin position="28"/>
        <end position="122"/>
    </location>
</feature>
<dbReference type="Proteomes" id="UP000824782">
    <property type="component" value="Unassembled WGS sequence"/>
</dbReference>
<name>A0AAV7DHZ3_ENGPU</name>
<accession>A0AAV7DHZ3</accession>
<evidence type="ECO:0000256" key="6">
    <source>
        <dbReference type="SAM" id="SignalP"/>
    </source>
</evidence>
<keyword evidence="2" id="KW-1064">Adaptive immunity</keyword>
<dbReference type="AlphaFoldDB" id="A0AAV7DHZ3"/>
<keyword evidence="9" id="KW-1185">Reference proteome</keyword>
<keyword evidence="1 6" id="KW-0732">Signal</keyword>
<keyword evidence="5" id="KW-1279">T cell receptor</keyword>
<evidence type="ECO:0000313" key="8">
    <source>
        <dbReference type="EMBL" id="KAG8596331.1"/>
    </source>
</evidence>
<evidence type="ECO:0000256" key="3">
    <source>
        <dbReference type="ARBA" id="ARBA00023170"/>
    </source>
</evidence>
<evidence type="ECO:0000256" key="1">
    <source>
        <dbReference type="ARBA" id="ARBA00022729"/>
    </source>
</evidence>
<keyword evidence="4" id="KW-0393">Immunoglobulin domain</keyword>
<dbReference type="Gene3D" id="2.60.40.10">
    <property type="entry name" value="Immunoglobulins"/>
    <property type="match status" value="1"/>
</dbReference>
<dbReference type="EMBL" id="WNYA01000001">
    <property type="protein sequence ID" value="KAG8596331.1"/>
    <property type="molecule type" value="Genomic_DNA"/>
</dbReference>
<feature type="chain" id="PRO_5043630649" description="Ig-like domain-containing protein" evidence="6">
    <location>
        <begin position="25"/>
        <end position="122"/>
    </location>
</feature>
<protein>
    <recommendedName>
        <fullName evidence="7">Ig-like domain-containing protein</fullName>
    </recommendedName>
</protein>
<dbReference type="GO" id="GO:0042101">
    <property type="term" value="C:T cell receptor complex"/>
    <property type="evidence" value="ECO:0007669"/>
    <property type="project" value="UniProtKB-KW"/>
</dbReference>
<proteinExistence type="predicted"/>
<dbReference type="PANTHER" id="PTHR19367:SF18">
    <property type="entry name" value="T CELL RECEPTOR ALPHA VARIABLE 16"/>
    <property type="match status" value="1"/>
</dbReference>
<organism evidence="8 9">
    <name type="scientific">Engystomops pustulosus</name>
    <name type="common">Tungara frog</name>
    <name type="synonym">Physalaemus pustulosus</name>
    <dbReference type="NCBI Taxonomy" id="76066"/>
    <lineage>
        <taxon>Eukaryota</taxon>
        <taxon>Metazoa</taxon>
        <taxon>Chordata</taxon>
        <taxon>Craniata</taxon>
        <taxon>Vertebrata</taxon>
        <taxon>Euteleostomi</taxon>
        <taxon>Amphibia</taxon>
        <taxon>Batrachia</taxon>
        <taxon>Anura</taxon>
        <taxon>Neobatrachia</taxon>
        <taxon>Hyloidea</taxon>
        <taxon>Leptodactylidae</taxon>
        <taxon>Leiuperinae</taxon>
        <taxon>Engystomops</taxon>
    </lineage>
</organism>
<dbReference type="PROSITE" id="PS50835">
    <property type="entry name" value="IG_LIKE"/>
    <property type="match status" value="1"/>
</dbReference>
<dbReference type="SUPFAM" id="SSF48726">
    <property type="entry name" value="Immunoglobulin"/>
    <property type="match status" value="1"/>
</dbReference>
<feature type="signal peptide" evidence="6">
    <location>
        <begin position="1"/>
        <end position="24"/>
    </location>
</feature>
<keyword evidence="3" id="KW-0675">Receptor</keyword>
<reference evidence="8" key="1">
    <citation type="thesis" date="2020" institute="ProQuest LLC" country="789 East Eisenhower Parkway, Ann Arbor, MI, USA">
        <title>Comparative Genomics and Chromosome Evolution.</title>
        <authorList>
            <person name="Mudd A.B."/>
        </authorList>
    </citation>
    <scope>NUCLEOTIDE SEQUENCE</scope>
    <source>
        <strain evidence="8">237g6f4</strain>
        <tissue evidence="8">Blood</tissue>
    </source>
</reference>
<sequence length="122" mass="14229">MDLKFCKILTSTLIFLFLLTYVQCNVMPQIYTEKIIREGDTTVFNCSYTSTKYVLIWYVQKSGGSIIFLLHDQSKKEDLDKEYKERITASHFSESKTFPLTIRNIQRSDAGIYYCALEHGTM</sequence>
<keyword evidence="5" id="KW-0391">Immunity</keyword>
<evidence type="ECO:0000256" key="2">
    <source>
        <dbReference type="ARBA" id="ARBA00023130"/>
    </source>
</evidence>
<dbReference type="InterPro" id="IPR036179">
    <property type="entry name" value="Ig-like_dom_sf"/>
</dbReference>
<evidence type="ECO:0000256" key="4">
    <source>
        <dbReference type="ARBA" id="ARBA00023319"/>
    </source>
</evidence>
<dbReference type="InterPro" id="IPR051287">
    <property type="entry name" value="TCR_variable_region"/>
</dbReference>
<evidence type="ECO:0000259" key="7">
    <source>
        <dbReference type="PROSITE" id="PS50835"/>
    </source>
</evidence>
<evidence type="ECO:0000256" key="5">
    <source>
        <dbReference type="ARBA" id="ARBA00043266"/>
    </source>
</evidence>
<dbReference type="Pfam" id="PF07686">
    <property type="entry name" value="V-set"/>
    <property type="match status" value="1"/>
</dbReference>
<gene>
    <name evidence="8" type="ORF">GDO81_001857</name>
</gene>
<dbReference type="InterPro" id="IPR013106">
    <property type="entry name" value="Ig_V-set"/>
</dbReference>